<name>A0A8J6Q5G7_9HYPH</name>
<accession>A0A8J6Q5G7</accession>
<gene>
    <name evidence="2" type="ORF">ICI42_22800</name>
</gene>
<sequence length="180" mass="20043">MSFVIRKIHKHQDAQRHAAFLAEKAALVERQVDAKRALEHRNVLQVMDVAREVRALAQIEARELKSYEVAKRRQARIAQRQGHDHMPGLNLALKPKGRSAMPHKAKIASGRVTGSVMMIGMMIVVIMIGTITISRRNQDIVIIVDRRPDDDRSDLRKAFGAAVKKAGGEGGSGEIRQGCR</sequence>
<feature type="transmembrane region" description="Helical" evidence="1">
    <location>
        <begin position="112"/>
        <end position="133"/>
    </location>
</feature>
<keyword evidence="1" id="KW-0472">Membrane</keyword>
<keyword evidence="1" id="KW-0812">Transmembrane</keyword>
<organism evidence="2 3">
    <name type="scientific">Oryzicola mucosus</name>
    <dbReference type="NCBI Taxonomy" id="2767425"/>
    <lineage>
        <taxon>Bacteria</taxon>
        <taxon>Pseudomonadati</taxon>
        <taxon>Pseudomonadota</taxon>
        <taxon>Alphaproteobacteria</taxon>
        <taxon>Hyphomicrobiales</taxon>
        <taxon>Phyllobacteriaceae</taxon>
        <taxon>Oryzicola</taxon>
    </lineage>
</organism>
<evidence type="ECO:0000313" key="2">
    <source>
        <dbReference type="EMBL" id="MBD0417470.1"/>
    </source>
</evidence>
<evidence type="ECO:0000256" key="1">
    <source>
        <dbReference type="SAM" id="Phobius"/>
    </source>
</evidence>
<keyword evidence="1" id="KW-1133">Transmembrane helix</keyword>
<protein>
    <submittedName>
        <fullName evidence="2">Uncharacterized protein</fullName>
    </submittedName>
</protein>
<keyword evidence="3" id="KW-1185">Reference proteome</keyword>
<dbReference type="RefSeq" id="WP_188166911.1">
    <property type="nucleotide sequence ID" value="NZ_JACVVX010000015.1"/>
</dbReference>
<dbReference type="Proteomes" id="UP000643405">
    <property type="component" value="Unassembled WGS sequence"/>
</dbReference>
<proteinExistence type="predicted"/>
<dbReference type="AlphaFoldDB" id="A0A8J6Q5G7"/>
<comment type="caution">
    <text evidence="2">The sequence shown here is derived from an EMBL/GenBank/DDBJ whole genome shotgun (WGS) entry which is preliminary data.</text>
</comment>
<dbReference type="EMBL" id="JACVVX010000015">
    <property type="protein sequence ID" value="MBD0417470.1"/>
    <property type="molecule type" value="Genomic_DNA"/>
</dbReference>
<reference evidence="2" key="1">
    <citation type="submission" date="2020-09" db="EMBL/GenBank/DDBJ databases">
        <title>Genome seq and assembly of Tianweitania sp.</title>
        <authorList>
            <person name="Chhetri G."/>
        </authorList>
    </citation>
    <scope>NUCLEOTIDE SEQUENCE</scope>
    <source>
        <strain evidence="2">Rool2</strain>
    </source>
</reference>
<evidence type="ECO:0000313" key="3">
    <source>
        <dbReference type="Proteomes" id="UP000643405"/>
    </source>
</evidence>